<gene>
    <name evidence="1" type="ORF">EPV75_06350</name>
</gene>
<dbReference type="PANTHER" id="PTHR47017">
    <property type="entry name" value="ACYL-COA"/>
    <property type="match status" value="1"/>
</dbReference>
<dbReference type="SUPFAM" id="SSF55729">
    <property type="entry name" value="Acyl-CoA N-acyltransferases (Nat)"/>
    <property type="match status" value="1"/>
</dbReference>
<keyword evidence="2" id="KW-1185">Reference proteome</keyword>
<reference evidence="1 2" key="1">
    <citation type="journal article" date="2018" name="Environ. Microbiol.">
        <title>Genomes of ubiquitous marine and hypersaline Hydrogenovibrio, Thiomicrorhabdus and Thiomicrospira spp. encode a diversity of mechanisms to sustain chemolithoautotrophy in heterogeneous environments.</title>
        <authorList>
            <person name="Scott K.M."/>
            <person name="Williams J."/>
            <person name="Porter C.M.B."/>
            <person name="Russel S."/>
            <person name="Harmer T.L."/>
            <person name="Paul J.H."/>
            <person name="Antonen K.M."/>
            <person name="Bridges M.K."/>
            <person name="Camper G.J."/>
            <person name="Campla C.K."/>
            <person name="Casella L.G."/>
            <person name="Chase E."/>
            <person name="Conrad J.W."/>
            <person name="Cruz M.C."/>
            <person name="Dunlap D.S."/>
            <person name="Duran L."/>
            <person name="Fahsbender E.M."/>
            <person name="Goldsmith D.B."/>
            <person name="Keeley R.F."/>
            <person name="Kondoff M.R."/>
            <person name="Kussy B.I."/>
            <person name="Lane M.K."/>
            <person name="Lawler S."/>
            <person name="Leigh B.A."/>
            <person name="Lewis C."/>
            <person name="Lostal L.M."/>
            <person name="Marking D."/>
            <person name="Mancera P.A."/>
            <person name="McClenthan E.C."/>
            <person name="McIntyre E.A."/>
            <person name="Mine J.A."/>
            <person name="Modi S."/>
            <person name="Moore B.D."/>
            <person name="Morgan W.A."/>
            <person name="Nelson K.M."/>
            <person name="Nguyen K.N."/>
            <person name="Ogburn N."/>
            <person name="Parrino D.G."/>
            <person name="Pedapudi A.D."/>
            <person name="Pelham R.P."/>
            <person name="Preece A.M."/>
            <person name="Rampersad E.A."/>
            <person name="Richardson J.C."/>
            <person name="Rodgers C.M."/>
            <person name="Schaffer B.L."/>
            <person name="Sheridan N.E."/>
            <person name="Solone M.R."/>
            <person name="Staley Z.R."/>
            <person name="Tabuchi M."/>
            <person name="Waide R.J."/>
            <person name="Wanjugi P.W."/>
            <person name="Young S."/>
            <person name="Clum A."/>
            <person name="Daum C."/>
            <person name="Huntemann M."/>
            <person name="Ivanova N."/>
            <person name="Kyrpides N."/>
            <person name="Mikhailova N."/>
            <person name="Palaniappan K."/>
            <person name="Pillay M."/>
            <person name="Reddy T.B.K."/>
            <person name="Shapiro N."/>
            <person name="Stamatis D."/>
            <person name="Varghese N."/>
            <person name="Woyke T."/>
            <person name="Boden R."/>
            <person name="Freyermuth S.K."/>
            <person name="Kerfeld C.A."/>
        </authorList>
    </citation>
    <scope>NUCLEOTIDE SEQUENCE [LARGE SCALE GENOMIC DNA]</scope>
    <source>
        <strain evidence="1 2">JR-2</strain>
    </source>
</reference>
<dbReference type="PANTHER" id="PTHR47017:SF1">
    <property type="entry name" value="ACYL-COA"/>
    <property type="match status" value="1"/>
</dbReference>
<keyword evidence="1" id="KW-0808">Transferase</keyword>
<evidence type="ECO:0000313" key="2">
    <source>
        <dbReference type="Proteomes" id="UP000285478"/>
    </source>
</evidence>
<organism evidence="1 2">
    <name type="scientific">Hydrogenovibrio thermophilus</name>
    <dbReference type="NCBI Taxonomy" id="265883"/>
    <lineage>
        <taxon>Bacteria</taxon>
        <taxon>Pseudomonadati</taxon>
        <taxon>Pseudomonadota</taxon>
        <taxon>Gammaproteobacteria</taxon>
        <taxon>Thiotrichales</taxon>
        <taxon>Piscirickettsiaceae</taxon>
        <taxon>Hydrogenovibrio</taxon>
    </lineage>
</organism>
<dbReference type="Gene3D" id="3.40.630.30">
    <property type="match status" value="1"/>
</dbReference>
<protein>
    <submittedName>
        <fullName evidence="1">N-acetyltransferase</fullName>
    </submittedName>
</protein>
<proteinExistence type="predicted"/>
<sequence length="409" mass="47279">MNSKPKSTTAQTPKLRLDVHNGLTEFSAEQAAQWDALVQDNNPFLKHGFLSALEAHDCVGEHFGWLPHHLTLTYESPHGDRIVAALPLYEKHNNYGEFVFDQAWEQAWNHVGLPYYPKLVSAVPYTPAQGQRFLIHPQLETIGNGSFDAEQLQTQLFDGALALAENLNMSGVHWLFANPEQQAWLESHKRDNEYFRHDCQFHWHNQDYQTFDDFLAQLKKKKRKNIRQERKAVTESGIEFRQLNGHTATEDDWDNFSYFYQKTFIDKWSTPTLNLDFFKAIAQAMPEQILLVLADLDGRCIAGALMFRSDTTLYGRHWGCIEEVKHLHFETCFYQGIDYAIENNIQTFEPGAGGEHKIARGFTPVKMRSTHWLAQNPFPAGLARFIEEEKHMIDEYAADCWAHSPYNEN</sequence>
<dbReference type="KEGG" id="htr:EPV75_06350"/>
<dbReference type="Proteomes" id="UP000285478">
    <property type="component" value="Chromosome"/>
</dbReference>
<name>A0A410H312_9GAMM</name>
<dbReference type="RefSeq" id="WP_128384836.1">
    <property type="nucleotide sequence ID" value="NZ_CP035033.1"/>
</dbReference>
<dbReference type="AlphaFoldDB" id="A0A410H312"/>
<dbReference type="GO" id="GO:0016740">
    <property type="term" value="F:transferase activity"/>
    <property type="evidence" value="ECO:0007669"/>
    <property type="project" value="UniProtKB-KW"/>
</dbReference>
<accession>A0A410H312</accession>
<dbReference type="EMBL" id="CP035033">
    <property type="protein sequence ID" value="QAB15315.1"/>
    <property type="molecule type" value="Genomic_DNA"/>
</dbReference>
<dbReference type="InterPro" id="IPR016181">
    <property type="entry name" value="Acyl_CoA_acyltransferase"/>
</dbReference>
<evidence type="ECO:0000313" key="1">
    <source>
        <dbReference type="EMBL" id="QAB15315.1"/>
    </source>
</evidence>
<dbReference type="InterPro" id="IPR007434">
    <property type="entry name" value="FemAB-like"/>
</dbReference>
<dbReference type="Pfam" id="PF04339">
    <property type="entry name" value="FemAB_like"/>
    <property type="match status" value="1"/>
</dbReference>